<keyword evidence="5 8" id="KW-0442">Lipid degradation</keyword>
<evidence type="ECO:0000256" key="6">
    <source>
        <dbReference type="ARBA" id="ARBA00023098"/>
    </source>
</evidence>
<dbReference type="EC" id="3.1.1.5" evidence="2 9"/>
<evidence type="ECO:0000256" key="3">
    <source>
        <dbReference type="ARBA" id="ARBA00022729"/>
    </source>
</evidence>
<keyword evidence="7" id="KW-0325">Glycoprotein</keyword>
<dbReference type="AlphaFoldDB" id="F4S5D1"/>
<dbReference type="RefSeq" id="XP_007416585.1">
    <property type="nucleotide sequence ID" value="XM_007416523.1"/>
</dbReference>
<dbReference type="InParanoid" id="F4S5D1"/>
<dbReference type="Pfam" id="PF01735">
    <property type="entry name" value="PLA2_B"/>
    <property type="match status" value="2"/>
</dbReference>
<dbReference type="GO" id="GO:0004622">
    <property type="term" value="F:phosphatidylcholine lysophospholipase activity"/>
    <property type="evidence" value="ECO:0007669"/>
    <property type="project" value="UniProtKB-EC"/>
</dbReference>
<evidence type="ECO:0000256" key="8">
    <source>
        <dbReference type="PROSITE-ProRule" id="PRU00555"/>
    </source>
</evidence>
<keyword evidence="4 8" id="KW-0378">Hydrolase</keyword>
<dbReference type="VEuPathDB" id="FungiDB:MELLADRAFT_112094"/>
<dbReference type="SMART" id="SM00022">
    <property type="entry name" value="PLAc"/>
    <property type="match status" value="1"/>
</dbReference>
<evidence type="ECO:0000256" key="2">
    <source>
        <dbReference type="ARBA" id="ARBA00013274"/>
    </source>
</evidence>
<dbReference type="HOGENOM" id="CLU_014602_1_0_1"/>
<reference evidence="12" key="1">
    <citation type="journal article" date="2011" name="Proc. Natl. Acad. Sci. U.S.A.">
        <title>Obligate biotrophy features unraveled by the genomic analysis of rust fungi.</title>
        <authorList>
            <person name="Duplessis S."/>
            <person name="Cuomo C.A."/>
            <person name="Lin Y.-C."/>
            <person name="Aerts A."/>
            <person name="Tisserant E."/>
            <person name="Veneault-Fourrey C."/>
            <person name="Joly D.L."/>
            <person name="Hacquard S."/>
            <person name="Amselem J."/>
            <person name="Cantarel B.L."/>
            <person name="Chiu R."/>
            <person name="Coutinho P.M."/>
            <person name="Feau N."/>
            <person name="Field M."/>
            <person name="Frey P."/>
            <person name="Gelhaye E."/>
            <person name="Goldberg J."/>
            <person name="Grabherr M.G."/>
            <person name="Kodira C.D."/>
            <person name="Kohler A."/>
            <person name="Kuees U."/>
            <person name="Lindquist E.A."/>
            <person name="Lucas S.M."/>
            <person name="Mago R."/>
            <person name="Mauceli E."/>
            <person name="Morin E."/>
            <person name="Murat C."/>
            <person name="Pangilinan J.L."/>
            <person name="Park R."/>
            <person name="Pearson M."/>
            <person name="Quesneville H."/>
            <person name="Rouhier N."/>
            <person name="Sakthikumar S."/>
            <person name="Salamov A.A."/>
            <person name="Schmutz J."/>
            <person name="Selles B."/>
            <person name="Shapiro H."/>
            <person name="Tanguay P."/>
            <person name="Tuskan G.A."/>
            <person name="Henrissat B."/>
            <person name="Van de Peer Y."/>
            <person name="Rouze P."/>
            <person name="Ellis J.G."/>
            <person name="Dodds P.N."/>
            <person name="Schein J.E."/>
            <person name="Zhong S."/>
            <person name="Hamelin R.C."/>
            <person name="Grigoriev I.V."/>
            <person name="Szabo L.J."/>
            <person name="Martin F."/>
        </authorList>
    </citation>
    <scope>NUCLEOTIDE SEQUENCE [LARGE SCALE GENOMIC DNA]</scope>
    <source>
        <strain evidence="12">98AG31 / pathotype 3-4-7</strain>
    </source>
</reference>
<dbReference type="STRING" id="747676.F4S5D1"/>
<dbReference type="PROSITE" id="PS51210">
    <property type="entry name" value="PLA2C"/>
    <property type="match status" value="1"/>
</dbReference>
<dbReference type="GO" id="GO:0046475">
    <property type="term" value="P:glycerophospholipid catabolic process"/>
    <property type="evidence" value="ECO:0007669"/>
    <property type="project" value="TreeGrafter"/>
</dbReference>
<keyword evidence="3" id="KW-0732">Signal</keyword>
<accession>F4S5D1</accession>
<dbReference type="PANTHER" id="PTHR10728:SF33">
    <property type="entry name" value="LYSOPHOSPHOLIPASE 1-RELATED"/>
    <property type="match status" value="1"/>
</dbReference>
<dbReference type="EMBL" id="GL883150">
    <property type="protein sequence ID" value="EGG00182.1"/>
    <property type="molecule type" value="Genomic_DNA"/>
</dbReference>
<dbReference type="InterPro" id="IPR016035">
    <property type="entry name" value="Acyl_Trfase/lysoPLipase"/>
</dbReference>
<dbReference type="KEGG" id="mlr:MELLADRAFT_112094"/>
<dbReference type="PANTHER" id="PTHR10728">
    <property type="entry name" value="CYTOSOLIC PHOSPHOLIPASE A2"/>
    <property type="match status" value="1"/>
</dbReference>
<dbReference type="GO" id="GO:0005829">
    <property type="term" value="C:cytosol"/>
    <property type="evidence" value="ECO:0007669"/>
    <property type="project" value="TreeGrafter"/>
</dbReference>
<keyword evidence="6 8" id="KW-0443">Lipid metabolism</keyword>
<dbReference type="OrthoDB" id="4084751at2759"/>
<dbReference type="eggNOG" id="KOG1325">
    <property type="taxonomic scope" value="Eukaryota"/>
</dbReference>
<evidence type="ECO:0000256" key="1">
    <source>
        <dbReference type="ARBA" id="ARBA00008780"/>
    </source>
</evidence>
<evidence type="ECO:0000256" key="9">
    <source>
        <dbReference type="RuleBase" id="RU362103"/>
    </source>
</evidence>
<comment type="similarity">
    <text evidence="1 9">Belongs to the lysophospholipase family.</text>
</comment>
<dbReference type="Proteomes" id="UP000001072">
    <property type="component" value="Unassembled WGS sequence"/>
</dbReference>
<keyword evidence="12" id="KW-1185">Reference proteome</keyword>
<proteinExistence type="inferred from homology"/>
<evidence type="ECO:0000313" key="11">
    <source>
        <dbReference type="EMBL" id="EGG00182.1"/>
    </source>
</evidence>
<dbReference type="InterPro" id="IPR002642">
    <property type="entry name" value="LysoPLipase_cat_dom"/>
</dbReference>
<organism evidence="12">
    <name type="scientific">Melampsora larici-populina (strain 98AG31 / pathotype 3-4-7)</name>
    <name type="common">Poplar leaf rust fungus</name>
    <dbReference type="NCBI Taxonomy" id="747676"/>
    <lineage>
        <taxon>Eukaryota</taxon>
        <taxon>Fungi</taxon>
        <taxon>Dikarya</taxon>
        <taxon>Basidiomycota</taxon>
        <taxon>Pucciniomycotina</taxon>
        <taxon>Pucciniomycetes</taxon>
        <taxon>Pucciniales</taxon>
        <taxon>Melampsoraceae</taxon>
        <taxon>Melampsora</taxon>
    </lineage>
</organism>
<dbReference type="GeneID" id="18924561"/>
<dbReference type="SUPFAM" id="SSF52151">
    <property type="entry name" value="FabD/lysophospholipase-like"/>
    <property type="match status" value="1"/>
</dbReference>
<evidence type="ECO:0000259" key="10">
    <source>
        <dbReference type="PROSITE" id="PS51210"/>
    </source>
</evidence>
<evidence type="ECO:0000256" key="7">
    <source>
        <dbReference type="ARBA" id="ARBA00023180"/>
    </source>
</evidence>
<gene>
    <name evidence="11" type="ORF">MELLADRAFT_112094</name>
</gene>
<evidence type="ECO:0000313" key="12">
    <source>
        <dbReference type="Proteomes" id="UP000001072"/>
    </source>
</evidence>
<name>F4S5D1_MELLP</name>
<sequence length="758" mass="84278">MALMTKSPYHAMILILSSSKGVARVSSLSCAQLPGISSQLLEGSGSRYIYKALMVATRGLIQKNFWQHERLGFIGETYNPSADYAPKLVPCPKDFKARTASSRDSKTQELAPEEVNYIDARRSQVLPEAYNSYITNVERYVSGLREPGTVLPSYVSRILSSKNQTALPRMSFAIAGGAYRGDQRKTNRCEFAAGAIFAAAVMNVFDGKNVTSASSGLGGVLNAADYITGLSGSAWLLISWMQSELSPLFDLVLGAKRMGRENPELSGWLTQYGLLNPTDALESNTFAERMHNRWLQTVYWTRLILQVNSKRFAGFPIGIVDLWGRILSYHFLSGSNPDNFFNGTAPHGINQTFSGFVNFSADAFWDQYATRTCFKNHTLPFPVLTTLPQLQDSRYANFPAVPYNYTRYEISPYEFGSYDPFLSSFIPTKNLGTKLSAGLPEDKSKCCAGFDNAGFIMGMSSNIFTAYKYLLDFYFNLRRNLPIGTPEILTALVPNPFRGLGTKEYFEKDEAELHLIDGGLGLGLCPKFTFIMICLLVSHGSLRRAQRPIPEVTPYHPLLVRARKVEVIIAVDGVSKLDFMRIAEVSSQDSKTNRLILSYQTADFNNFANGSSVIHSARRAALYPSVYKFPKVPMNVTKFTTQGLVERPTFFGCEEFDAPLLIWIANSAPIDGSTPISNRTTLQLTFPLNQTQAMMKESTDVGTRGFPSRSALTKGQFKDPLWPACLSCAIVDRARGRLGVAREGLCNDCFNRYCWTEK</sequence>
<dbReference type="GO" id="GO:0004623">
    <property type="term" value="F:phospholipase A2 activity"/>
    <property type="evidence" value="ECO:0007669"/>
    <property type="project" value="TreeGrafter"/>
</dbReference>
<evidence type="ECO:0000256" key="4">
    <source>
        <dbReference type="ARBA" id="ARBA00022801"/>
    </source>
</evidence>
<comment type="catalytic activity">
    <reaction evidence="9">
        <text>a 1-acyl-sn-glycero-3-phosphocholine + H2O = sn-glycerol 3-phosphocholine + a fatty acid + H(+)</text>
        <dbReference type="Rhea" id="RHEA:15177"/>
        <dbReference type="ChEBI" id="CHEBI:15377"/>
        <dbReference type="ChEBI" id="CHEBI:15378"/>
        <dbReference type="ChEBI" id="CHEBI:16870"/>
        <dbReference type="ChEBI" id="CHEBI:28868"/>
        <dbReference type="ChEBI" id="CHEBI:58168"/>
        <dbReference type="EC" id="3.1.1.5"/>
    </reaction>
</comment>
<protein>
    <recommendedName>
        <fullName evidence="2 9">Lysophospholipase</fullName>
        <ecNumber evidence="2 9">3.1.1.5</ecNumber>
    </recommendedName>
</protein>
<feature type="domain" description="PLA2c" evidence="10">
    <location>
        <begin position="90"/>
        <end position="758"/>
    </location>
</feature>
<dbReference type="Gene3D" id="3.40.1090.10">
    <property type="entry name" value="Cytosolic phospholipase A2 catalytic domain"/>
    <property type="match status" value="2"/>
</dbReference>
<evidence type="ECO:0000256" key="5">
    <source>
        <dbReference type="ARBA" id="ARBA00022963"/>
    </source>
</evidence>